<dbReference type="Proteomes" id="UP000035057">
    <property type="component" value="Unassembled WGS sequence"/>
</dbReference>
<comment type="caution">
    <text evidence="2">The sequence shown here is derived from an EMBL/GenBank/DDBJ whole genome shotgun (WGS) entry which is preliminary data.</text>
</comment>
<dbReference type="PATRIC" id="fig|1137280.3.peg.1846"/>
<dbReference type="SUPFAM" id="SSF48452">
    <property type="entry name" value="TPR-like"/>
    <property type="match status" value="1"/>
</dbReference>
<organism evidence="2 3">
    <name type="scientific">Marinobacter nitratireducens</name>
    <dbReference type="NCBI Taxonomy" id="1137280"/>
    <lineage>
        <taxon>Bacteria</taxon>
        <taxon>Pseudomonadati</taxon>
        <taxon>Pseudomonadota</taxon>
        <taxon>Gammaproteobacteria</taxon>
        <taxon>Pseudomonadales</taxon>
        <taxon>Marinobacteraceae</taxon>
        <taxon>Marinobacter</taxon>
    </lineage>
</organism>
<dbReference type="GO" id="GO:0008757">
    <property type="term" value="F:S-adenosylmethionine-dependent methyltransferase activity"/>
    <property type="evidence" value="ECO:0007669"/>
    <property type="project" value="InterPro"/>
</dbReference>
<keyword evidence="3" id="KW-1185">Reference proteome</keyword>
<dbReference type="Gene3D" id="1.25.40.10">
    <property type="entry name" value="Tetratricopeptide repeat domain"/>
    <property type="match status" value="1"/>
</dbReference>
<dbReference type="OrthoDB" id="932345at2"/>
<evidence type="ECO:0000313" key="3">
    <source>
        <dbReference type="Proteomes" id="UP000035057"/>
    </source>
</evidence>
<dbReference type="InterPro" id="IPR013216">
    <property type="entry name" value="Methyltransf_11"/>
</dbReference>
<dbReference type="InterPro" id="IPR029063">
    <property type="entry name" value="SAM-dependent_MTases_sf"/>
</dbReference>
<dbReference type="InterPro" id="IPR011990">
    <property type="entry name" value="TPR-like_helical_dom_sf"/>
</dbReference>
<dbReference type="EMBL" id="ANIE01000005">
    <property type="protein sequence ID" value="KEF31682.1"/>
    <property type="molecule type" value="Genomic_DNA"/>
</dbReference>
<evidence type="ECO:0000259" key="1">
    <source>
        <dbReference type="Pfam" id="PF08241"/>
    </source>
</evidence>
<sequence>MSVTDIAALKQQAYSCFEQGDFSGSAALLSQVESLTGSNPSLANDIAVSLFKAGELQKALERFRHAAELQAQSSFLIADNLSEMMGTLIEQKPQPGLLNHLSSTYCPVCQSCNEGFKPLPDMYRQNSEKVGYKHFGKGEMTPRDSYFCSVCGASDRERLYAYWISLACARNKLDKESRLIHFAPESGLASWIKKCGFKHHYTSDYMMSGVDYACDLMNLAFEDGSVDFFICSHVLEHVRDDRKALSELHRVTRPGALGILMVPIIVGLEEIDEDPDETDPNERWRRFGQDDHVRLYNRKGFVDRILESGFKVDLLDSQYFGAATYESMGLKPESTLYIVER</sequence>
<dbReference type="RefSeq" id="WP_051669033.1">
    <property type="nucleotide sequence ID" value="NZ_ANIE01000005.1"/>
</dbReference>
<dbReference type="CDD" id="cd02440">
    <property type="entry name" value="AdoMet_MTases"/>
    <property type="match status" value="1"/>
</dbReference>
<protein>
    <recommendedName>
        <fullName evidence="1">Methyltransferase type 11 domain-containing protein</fullName>
    </recommendedName>
</protein>
<gene>
    <name evidence="2" type="ORF">D777_02031</name>
</gene>
<evidence type="ECO:0000313" key="2">
    <source>
        <dbReference type="EMBL" id="KEF31682.1"/>
    </source>
</evidence>
<dbReference type="AlphaFoldDB" id="A0A072N389"/>
<accession>A0A072N389</accession>
<name>A0A072N389_9GAMM</name>
<feature type="domain" description="Methyltransferase type 11" evidence="1">
    <location>
        <begin position="213"/>
        <end position="257"/>
    </location>
</feature>
<dbReference type="Gene3D" id="3.40.50.150">
    <property type="entry name" value="Vaccinia Virus protein VP39"/>
    <property type="match status" value="1"/>
</dbReference>
<dbReference type="SUPFAM" id="SSF53335">
    <property type="entry name" value="S-adenosyl-L-methionine-dependent methyltransferases"/>
    <property type="match status" value="1"/>
</dbReference>
<dbReference type="STRING" id="1137280.D777_02031"/>
<reference evidence="2 3" key="1">
    <citation type="submission" date="2012-12" db="EMBL/GenBank/DDBJ databases">
        <title>Genome assembly of Marinobacter sp. AK21.</title>
        <authorList>
            <person name="Khatri I."/>
            <person name="Kumar R."/>
            <person name="Vaidya B."/>
            <person name="Subramanian S."/>
            <person name="Pinnaka A."/>
        </authorList>
    </citation>
    <scope>NUCLEOTIDE SEQUENCE [LARGE SCALE GENOMIC DNA]</scope>
    <source>
        <strain evidence="2 3">AK21</strain>
    </source>
</reference>
<proteinExistence type="predicted"/>
<dbReference type="Pfam" id="PF08241">
    <property type="entry name" value="Methyltransf_11"/>
    <property type="match status" value="1"/>
</dbReference>